<evidence type="ECO:0000256" key="1">
    <source>
        <dbReference type="SAM" id="MobiDB-lite"/>
    </source>
</evidence>
<dbReference type="Proteomes" id="UP001586593">
    <property type="component" value="Unassembled WGS sequence"/>
</dbReference>
<organism evidence="2 3">
    <name type="scientific">Phialemonium thermophilum</name>
    <dbReference type="NCBI Taxonomy" id="223376"/>
    <lineage>
        <taxon>Eukaryota</taxon>
        <taxon>Fungi</taxon>
        <taxon>Dikarya</taxon>
        <taxon>Ascomycota</taxon>
        <taxon>Pezizomycotina</taxon>
        <taxon>Sordariomycetes</taxon>
        <taxon>Sordariomycetidae</taxon>
        <taxon>Cephalothecales</taxon>
        <taxon>Cephalothecaceae</taxon>
        <taxon>Phialemonium</taxon>
    </lineage>
</organism>
<comment type="caution">
    <text evidence="2">The sequence shown here is derived from an EMBL/GenBank/DDBJ whole genome shotgun (WGS) entry which is preliminary data.</text>
</comment>
<feature type="compositionally biased region" description="Low complexity" evidence="1">
    <location>
        <begin position="39"/>
        <end position="57"/>
    </location>
</feature>
<evidence type="ECO:0000313" key="3">
    <source>
        <dbReference type="Proteomes" id="UP001586593"/>
    </source>
</evidence>
<proteinExistence type="predicted"/>
<feature type="region of interest" description="Disordered" evidence="1">
    <location>
        <begin position="14"/>
        <end position="76"/>
    </location>
</feature>
<sequence>MLDPHATHVAMFAFPNLHGQKNLRWEPTPAAKRSESARPPAQKTSAPSTSSSASTPRPSEDHFSEKSPLLSKSARH</sequence>
<reference evidence="2 3" key="1">
    <citation type="journal article" date="2024" name="Commun. Biol.">
        <title>Comparative genomic analysis of thermophilic fungi reveals convergent evolutionary adaptations and gene losses.</title>
        <authorList>
            <person name="Steindorff A.S."/>
            <person name="Aguilar-Pontes M.V."/>
            <person name="Robinson A.J."/>
            <person name="Andreopoulos B."/>
            <person name="LaButti K."/>
            <person name="Kuo A."/>
            <person name="Mondo S."/>
            <person name="Riley R."/>
            <person name="Otillar R."/>
            <person name="Haridas S."/>
            <person name="Lipzen A."/>
            <person name="Grimwood J."/>
            <person name="Schmutz J."/>
            <person name="Clum A."/>
            <person name="Reid I.D."/>
            <person name="Moisan M.C."/>
            <person name="Butler G."/>
            <person name="Nguyen T.T.M."/>
            <person name="Dewar K."/>
            <person name="Conant G."/>
            <person name="Drula E."/>
            <person name="Henrissat B."/>
            <person name="Hansel C."/>
            <person name="Singer S."/>
            <person name="Hutchinson M.I."/>
            <person name="de Vries R.P."/>
            <person name="Natvig D.O."/>
            <person name="Powell A.J."/>
            <person name="Tsang A."/>
            <person name="Grigoriev I.V."/>
        </authorList>
    </citation>
    <scope>NUCLEOTIDE SEQUENCE [LARGE SCALE GENOMIC DNA]</scope>
    <source>
        <strain evidence="2 3">ATCC 24622</strain>
    </source>
</reference>
<keyword evidence="3" id="KW-1185">Reference proteome</keyword>
<protein>
    <submittedName>
        <fullName evidence="2">Uncharacterized protein</fullName>
    </submittedName>
</protein>
<name>A0ABR3WG03_9PEZI</name>
<evidence type="ECO:0000313" key="2">
    <source>
        <dbReference type="EMBL" id="KAL1860647.1"/>
    </source>
</evidence>
<gene>
    <name evidence="2" type="ORF">VTK73DRAFT_7221</name>
</gene>
<accession>A0ABR3WG03</accession>
<dbReference type="EMBL" id="JAZHXJ010000447">
    <property type="protein sequence ID" value="KAL1860647.1"/>
    <property type="molecule type" value="Genomic_DNA"/>
</dbReference>